<dbReference type="AlphaFoldDB" id="A0A225VLH5"/>
<evidence type="ECO:0000256" key="1">
    <source>
        <dbReference type="SAM" id="MobiDB-lite"/>
    </source>
</evidence>
<dbReference type="CDD" id="cd14686">
    <property type="entry name" value="bZIP"/>
    <property type="match status" value="1"/>
</dbReference>
<dbReference type="EMBL" id="NBNE01003969">
    <property type="protein sequence ID" value="OWZ06421.1"/>
    <property type="molecule type" value="Genomic_DNA"/>
</dbReference>
<reference evidence="3" key="1">
    <citation type="submission" date="2017-03" db="EMBL/GenBank/DDBJ databases">
        <title>Phytopthora megakarya and P. palmivora, two closely related causual agents of cacao black pod achieved similar genome size and gene model numbers by different mechanisms.</title>
        <authorList>
            <person name="Ali S."/>
            <person name="Shao J."/>
            <person name="Larry D.J."/>
            <person name="Kronmiller B."/>
            <person name="Shen D."/>
            <person name="Strem M.D."/>
            <person name="Melnick R.L."/>
            <person name="Guiltinan M.J."/>
            <person name="Tyler B.M."/>
            <person name="Meinhardt L.W."/>
            <person name="Bailey B.A."/>
        </authorList>
    </citation>
    <scope>NUCLEOTIDE SEQUENCE [LARGE SCALE GENOMIC DNA]</scope>
    <source>
        <strain evidence="3">zdho120</strain>
    </source>
</reference>
<proteinExistence type="predicted"/>
<evidence type="ECO:0008006" key="4">
    <source>
        <dbReference type="Google" id="ProtNLM"/>
    </source>
</evidence>
<name>A0A225VLH5_9STRA</name>
<feature type="region of interest" description="Disordered" evidence="1">
    <location>
        <begin position="47"/>
        <end position="96"/>
    </location>
</feature>
<evidence type="ECO:0000313" key="2">
    <source>
        <dbReference type="EMBL" id="OWZ06421.1"/>
    </source>
</evidence>
<evidence type="ECO:0000313" key="3">
    <source>
        <dbReference type="Proteomes" id="UP000198211"/>
    </source>
</evidence>
<dbReference type="OrthoDB" id="124136at2759"/>
<gene>
    <name evidence="2" type="ORF">PHMEG_00021327</name>
</gene>
<sequence>MSDSTLSSLNYQRRNNGSLAIMLSNLPPLSKFPHSIMTPVTTDVYGDEPNDVSFPTIPTESKQHSGWKRSQYDMSTPVNNTSSSAGSKAKKSADSIELRRERNRLHQARHKKKQQQLVIDLENSIYQLKEDIQELKLQRQLIYVGVPTSTNIWGVAAEFFRLFRKSVEPPTIATTVASSDYMRQQSFLRATMTDNVTDGRVCGVDALLETWAIQSACYQEIDMQPLRMENGPGDSMVATTKGILTITENTLRFAFPHLVAGGKTRSDLATKMLGQQLQLHGSVKLEWDPTRGRVASIVCNVDILTPLLRLLGSLDDVSYVFDEARLNPEGRLVST</sequence>
<keyword evidence="3" id="KW-1185">Reference proteome</keyword>
<comment type="caution">
    <text evidence="2">The sequence shown here is derived from an EMBL/GenBank/DDBJ whole genome shotgun (WGS) entry which is preliminary data.</text>
</comment>
<protein>
    <recommendedName>
        <fullName evidence="4">BZIP domain-containing protein</fullName>
    </recommendedName>
</protein>
<organism evidence="2 3">
    <name type="scientific">Phytophthora megakarya</name>
    <dbReference type="NCBI Taxonomy" id="4795"/>
    <lineage>
        <taxon>Eukaryota</taxon>
        <taxon>Sar</taxon>
        <taxon>Stramenopiles</taxon>
        <taxon>Oomycota</taxon>
        <taxon>Peronosporomycetes</taxon>
        <taxon>Peronosporales</taxon>
        <taxon>Peronosporaceae</taxon>
        <taxon>Phytophthora</taxon>
    </lineage>
</organism>
<feature type="compositionally biased region" description="Polar residues" evidence="1">
    <location>
        <begin position="72"/>
        <end position="81"/>
    </location>
</feature>
<dbReference type="Proteomes" id="UP000198211">
    <property type="component" value="Unassembled WGS sequence"/>
</dbReference>
<accession>A0A225VLH5</accession>